<feature type="domain" description="N-acetyltransferase" evidence="2">
    <location>
        <begin position="8"/>
        <end position="94"/>
    </location>
</feature>
<organism evidence="3 4">
    <name type="scientific">Flavobacterium urumqiense</name>
    <dbReference type="NCBI Taxonomy" id="935224"/>
    <lineage>
        <taxon>Bacteria</taxon>
        <taxon>Pseudomonadati</taxon>
        <taxon>Bacteroidota</taxon>
        <taxon>Flavobacteriia</taxon>
        <taxon>Flavobacteriales</taxon>
        <taxon>Flavobacteriaceae</taxon>
        <taxon>Flavobacterium</taxon>
    </lineage>
</organism>
<dbReference type="EMBL" id="FNVP01000002">
    <property type="protein sequence ID" value="SEF70056.1"/>
    <property type="molecule type" value="Genomic_DNA"/>
</dbReference>
<dbReference type="Proteomes" id="UP000236737">
    <property type="component" value="Unassembled WGS sequence"/>
</dbReference>
<dbReference type="PANTHER" id="PTHR31435">
    <property type="entry name" value="PROTEIN NATD1"/>
    <property type="match status" value="1"/>
</dbReference>
<dbReference type="InterPro" id="IPR031165">
    <property type="entry name" value="GNAT_YJDJ"/>
</dbReference>
<reference evidence="4" key="1">
    <citation type="submission" date="2016-10" db="EMBL/GenBank/DDBJ databases">
        <authorList>
            <person name="Varghese N."/>
            <person name="Submissions S."/>
        </authorList>
    </citation>
    <scope>NUCLEOTIDE SEQUENCE [LARGE SCALE GENOMIC DNA]</scope>
    <source>
        <strain evidence="4">CGMCC 1.9230</strain>
    </source>
</reference>
<dbReference type="Gene3D" id="3.40.630.30">
    <property type="match status" value="1"/>
</dbReference>
<accession>A0A1H5U4T6</accession>
<feature type="domain" description="N-acetyltransferase" evidence="1">
    <location>
        <begin position="1"/>
        <end position="94"/>
    </location>
</feature>
<protein>
    <submittedName>
        <fullName evidence="3">Uncharacterized protein</fullName>
    </submittedName>
</protein>
<dbReference type="RefSeq" id="WP_103998877.1">
    <property type="nucleotide sequence ID" value="NZ_FNVP01000002.1"/>
</dbReference>
<evidence type="ECO:0000313" key="3">
    <source>
        <dbReference type="EMBL" id="SEF70056.1"/>
    </source>
</evidence>
<dbReference type="InterPro" id="IPR045057">
    <property type="entry name" value="Gcn5-rel_NAT"/>
</dbReference>
<dbReference type="InterPro" id="IPR000182">
    <property type="entry name" value="GNAT_dom"/>
</dbReference>
<dbReference type="PANTHER" id="PTHR31435:SF10">
    <property type="entry name" value="BSR4717 PROTEIN"/>
    <property type="match status" value="1"/>
</dbReference>
<dbReference type="SUPFAM" id="SSF55729">
    <property type="entry name" value="Acyl-CoA N-acyltransferases (Nat)"/>
    <property type="match status" value="1"/>
</dbReference>
<dbReference type="InterPro" id="IPR016181">
    <property type="entry name" value="Acyl_CoA_acyltransferase"/>
</dbReference>
<dbReference type="Pfam" id="PF14542">
    <property type="entry name" value="Acetyltransf_CG"/>
    <property type="match status" value="1"/>
</dbReference>
<evidence type="ECO:0000259" key="1">
    <source>
        <dbReference type="PROSITE" id="PS51186"/>
    </source>
</evidence>
<evidence type="ECO:0000259" key="2">
    <source>
        <dbReference type="PROSITE" id="PS51729"/>
    </source>
</evidence>
<dbReference type="PROSITE" id="PS51186">
    <property type="entry name" value="GNAT"/>
    <property type="match status" value="1"/>
</dbReference>
<dbReference type="GO" id="GO:0016747">
    <property type="term" value="F:acyltransferase activity, transferring groups other than amino-acyl groups"/>
    <property type="evidence" value="ECO:0007669"/>
    <property type="project" value="InterPro"/>
</dbReference>
<dbReference type="CDD" id="cd04301">
    <property type="entry name" value="NAT_SF"/>
    <property type="match status" value="1"/>
</dbReference>
<proteinExistence type="predicted"/>
<dbReference type="OrthoDB" id="9793389at2"/>
<dbReference type="PROSITE" id="PS51729">
    <property type="entry name" value="GNAT_YJDJ"/>
    <property type="match status" value="1"/>
</dbReference>
<dbReference type="AlphaFoldDB" id="A0A1H5U4T6"/>
<name>A0A1H5U4T6_9FLAO</name>
<gene>
    <name evidence="3" type="ORF">SAMN04488130_102103</name>
</gene>
<sequence>MSEIPELEYDEKKGSFYITINDKIEAKMTFVFAGKNKIIIDHTEVNPGNNGKGYGKKLVEKAVEFAREKGISILPLCPFVKSVFDKTPEFRDVL</sequence>
<keyword evidence="4" id="KW-1185">Reference proteome</keyword>
<evidence type="ECO:0000313" key="4">
    <source>
        <dbReference type="Proteomes" id="UP000236737"/>
    </source>
</evidence>